<feature type="domain" description="Atg6 BARA" evidence="4">
    <location>
        <begin position="259"/>
        <end position="431"/>
    </location>
</feature>
<evidence type="ECO:0000256" key="2">
    <source>
        <dbReference type="SAM" id="Coils"/>
    </source>
</evidence>
<dbReference type="PANTHER" id="PTHR12768">
    <property type="entry name" value="BECLIN 1"/>
    <property type="match status" value="1"/>
</dbReference>
<dbReference type="Gene3D" id="1.10.418.40">
    <property type="entry name" value="Autophagy protein 6/Beclin 1"/>
    <property type="match status" value="1"/>
</dbReference>
<feature type="region of interest" description="Disordered" evidence="3">
    <location>
        <begin position="73"/>
        <end position="107"/>
    </location>
</feature>
<comment type="similarity">
    <text evidence="1">Belongs to the beclin family.</text>
</comment>
<dbReference type="InterPro" id="IPR038274">
    <property type="entry name" value="Atg6/Beclin_C_sf"/>
</dbReference>
<keyword evidence="2" id="KW-0175">Coiled coil</keyword>
<evidence type="ECO:0000256" key="1">
    <source>
        <dbReference type="ARBA" id="ARBA00005965"/>
    </source>
</evidence>
<evidence type="ECO:0000259" key="5">
    <source>
        <dbReference type="Pfam" id="PF17675"/>
    </source>
</evidence>
<gene>
    <name evidence="6" type="primary">atg6</name>
    <name evidence="6" type="ORF">VKT23_000712</name>
</gene>
<evidence type="ECO:0000256" key="3">
    <source>
        <dbReference type="SAM" id="MobiDB-lite"/>
    </source>
</evidence>
<protein>
    <submittedName>
        <fullName evidence="6">Vacuolar protein sorting-associated protein atg6</fullName>
    </submittedName>
</protein>
<dbReference type="Proteomes" id="UP001498398">
    <property type="component" value="Unassembled WGS sequence"/>
</dbReference>
<reference evidence="6 7" key="1">
    <citation type="submission" date="2024-01" db="EMBL/GenBank/DDBJ databases">
        <title>A draft genome for the cacao thread blight pathogen Marasmiellus scandens.</title>
        <authorList>
            <person name="Baruah I.K."/>
            <person name="Leung J."/>
            <person name="Bukari Y."/>
            <person name="Amoako-Attah I."/>
            <person name="Meinhardt L.W."/>
            <person name="Bailey B.A."/>
            <person name="Cohen S.P."/>
        </authorList>
    </citation>
    <scope>NUCLEOTIDE SEQUENCE [LARGE SCALE GENOMIC DNA]</scope>
    <source>
        <strain evidence="6 7">GH-19</strain>
    </source>
</reference>
<organism evidence="6 7">
    <name type="scientific">Marasmiellus scandens</name>
    <dbReference type="NCBI Taxonomy" id="2682957"/>
    <lineage>
        <taxon>Eukaryota</taxon>
        <taxon>Fungi</taxon>
        <taxon>Dikarya</taxon>
        <taxon>Basidiomycota</taxon>
        <taxon>Agaricomycotina</taxon>
        <taxon>Agaricomycetes</taxon>
        <taxon>Agaricomycetidae</taxon>
        <taxon>Agaricales</taxon>
        <taxon>Marasmiineae</taxon>
        <taxon>Omphalotaceae</taxon>
        <taxon>Marasmiellus</taxon>
    </lineage>
</organism>
<dbReference type="InterPro" id="IPR007243">
    <property type="entry name" value="Atg6/Beclin"/>
</dbReference>
<feature type="domain" description="Atg6/beclin coiled-coil" evidence="5">
    <location>
        <begin position="124"/>
        <end position="256"/>
    </location>
</feature>
<keyword evidence="7" id="KW-1185">Reference proteome</keyword>
<dbReference type="EMBL" id="JBANRG010000001">
    <property type="protein sequence ID" value="KAK7472599.1"/>
    <property type="molecule type" value="Genomic_DNA"/>
</dbReference>
<dbReference type="Pfam" id="PF17675">
    <property type="entry name" value="APG6_N"/>
    <property type="match status" value="1"/>
</dbReference>
<feature type="region of interest" description="Disordered" evidence="3">
    <location>
        <begin position="39"/>
        <end position="58"/>
    </location>
</feature>
<evidence type="ECO:0000313" key="7">
    <source>
        <dbReference type="Proteomes" id="UP001498398"/>
    </source>
</evidence>
<dbReference type="Pfam" id="PF04111">
    <property type="entry name" value="APG6"/>
    <property type="match status" value="1"/>
</dbReference>
<proteinExistence type="inferred from homology"/>
<name>A0ABR1K548_9AGAR</name>
<accession>A0ABR1K548</accession>
<feature type="compositionally biased region" description="Polar residues" evidence="3">
    <location>
        <begin position="93"/>
        <end position="107"/>
    </location>
</feature>
<evidence type="ECO:0000313" key="6">
    <source>
        <dbReference type="EMBL" id="KAK7472599.1"/>
    </source>
</evidence>
<comment type="caution">
    <text evidence="6">The sequence shown here is derived from an EMBL/GenBank/DDBJ whole genome shotgun (WGS) entry which is preliminary data.</text>
</comment>
<dbReference type="InterPro" id="IPR041691">
    <property type="entry name" value="Atg6/beclin_CC"/>
</dbReference>
<dbReference type="PANTHER" id="PTHR12768:SF4">
    <property type="entry name" value="BECLIN-1"/>
    <property type="match status" value="1"/>
</dbReference>
<feature type="coiled-coil region" evidence="2">
    <location>
        <begin position="127"/>
        <end position="223"/>
    </location>
</feature>
<evidence type="ECO:0000259" key="4">
    <source>
        <dbReference type="Pfam" id="PF04111"/>
    </source>
</evidence>
<dbReference type="InterPro" id="IPR040455">
    <property type="entry name" value="Atg6_BARA"/>
</dbReference>
<sequence>MNTSAAVCQQCKDVIQLDPSLVDIAPSAYDTIISALPPATRSRHTAPRSAQAKHPQLAPLPNESFVLLQDSIIRNVPPSPPGTRSSRSAVSKPRSNSQQEAESSTRSTVRLLHLISTRSDIDHPLCRDCTHALLQSLQATAEELKRERDGYIAFANKELRKEKEREAEGLSKEETDKKIEKLKVDERSLIEQLKELEIEEQQLSEELANLEQEESLLELEEANFWRNHNDNILALDQQASLLASLRAAYAADSASLEKLERSNVYNDAFCIGHDGVFGTINGLRLGRVPGVPVEWAEINAAWGQTLLLLHTIARKLDYKFENYRLVPMGSFSRIEKTTGDKASYELYGSGHVGRLLHNRRFDLGMVAFIDCLKSLIDYIKSQDPTVDFPHAISREKIGDVSIKLQFNQEEAWTRSLRHVLLALKICLKWATNGVNG</sequence>